<evidence type="ECO:0000256" key="5">
    <source>
        <dbReference type="RuleBase" id="RU362118"/>
    </source>
</evidence>
<dbReference type="GO" id="GO:0019343">
    <property type="term" value="P:cysteine biosynthetic process via cystathionine"/>
    <property type="evidence" value="ECO:0007669"/>
    <property type="project" value="TreeGrafter"/>
</dbReference>
<dbReference type="InterPro" id="IPR015421">
    <property type="entry name" value="PyrdxlP-dep_Trfase_major"/>
</dbReference>
<comment type="caution">
    <text evidence="6">The sequence shown here is derived from an EMBL/GenBank/DDBJ whole genome shotgun (WGS) entry which is preliminary data.</text>
</comment>
<dbReference type="GO" id="GO:0019346">
    <property type="term" value="P:transsulfuration"/>
    <property type="evidence" value="ECO:0007669"/>
    <property type="project" value="InterPro"/>
</dbReference>
<dbReference type="FunFam" id="3.40.640.10:FF:000009">
    <property type="entry name" value="Cystathionine gamma-synthase homolog"/>
    <property type="match status" value="1"/>
</dbReference>
<sequence>MPELKNRRGFATRAIHAGQRPDPTTGAVMTPIYATSTYVQESPGVHKGFEYSRSQNPTRMAFEACVADLENGAHGLAFASGMAAMGTVLELLDSGDQVVAMDDLYGGSYRLFENVRKRSAGLDFSFADLSDPAEFEAAIRPETKMVWVESPTNPLLKLVDLKAIADIARSRGILMVCDNTFATPYCQQPLTFGADIVVHSITKYINGHSDVVGGVVVIGENPDLKERLYYLQNAVGGVLGPFDSFLALRGVKTLALRMRQHCTSALTIAEHLEAHPGIERVIYPGLPSHPQHDLAARQMDGFGGMVTAFIKGGLADARRFLERCEIFALAESLGGVESLIEHPAIMTHASVPADVRARLGISDTLIRLSVGVEDVDDLIAELDRALV</sequence>
<dbReference type="InterPro" id="IPR015424">
    <property type="entry name" value="PyrdxlP-dep_Trfase"/>
</dbReference>
<evidence type="ECO:0000256" key="2">
    <source>
        <dbReference type="ARBA" id="ARBA00009077"/>
    </source>
</evidence>
<dbReference type="InterPro" id="IPR000277">
    <property type="entry name" value="Cys/Met-Metab_PyrdxlP-dep_enz"/>
</dbReference>
<name>A0A2M9G0D8_9PROT</name>
<dbReference type="NCBIfam" id="NF005871">
    <property type="entry name" value="PRK07811.1"/>
    <property type="match status" value="1"/>
</dbReference>
<dbReference type="PANTHER" id="PTHR11808">
    <property type="entry name" value="TRANS-SULFURATION ENZYME FAMILY MEMBER"/>
    <property type="match status" value="1"/>
</dbReference>
<dbReference type="GO" id="GO:0030170">
    <property type="term" value="F:pyridoxal phosphate binding"/>
    <property type="evidence" value="ECO:0007669"/>
    <property type="project" value="InterPro"/>
</dbReference>
<dbReference type="PROSITE" id="PS00868">
    <property type="entry name" value="CYS_MET_METAB_PP"/>
    <property type="match status" value="1"/>
</dbReference>
<reference evidence="6 7" key="1">
    <citation type="submission" date="2017-11" db="EMBL/GenBank/DDBJ databases">
        <title>Draft genome sequence of Rhizobiales bacterium SY3-13.</title>
        <authorList>
            <person name="Sun C."/>
        </authorList>
    </citation>
    <scope>NUCLEOTIDE SEQUENCE [LARGE SCALE GENOMIC DNA]</scope>
    <source>
        <strain evidence="6 7">SY3-13</strain>
    </source>
</reference>
<dbReference type="AlphaFoldDB" id="A0A2M9G0D8"/>
<feature type="modified residue" description="N6-(pyridoxal phosphate)lysine" evidence="4">
    <location>
        <position position="203"/>
    </location>
</feature>
<comment type="cofactor">
    <cofactor evidence="1 5">
        <name>pyridoxal 5'-phosphate</name>
        <dbReference type="ChEBI" id="CHEBI:597326"/>
    </cofactor>
</comment>
<protein>
    <submittedName>
        <fullName evidence="6">Cystathionine gamma-synthase</fullName>
    </submittedName>
</protein>
<dbReference type="CDD" id="cd00614">
    <property type="entry name" value="CGS_like"/>
    <property type="match status" value="1"/>
</dbReference>
<dbReference type="Pfam" id="PF01053">
    <property type="entry name" value="Cys_Met_Meta_PP"/>
    <property type="match status" value="1"/>
</dbReference>
<evidence type="ECO:0000313" key="7">
    <source>
        <dbReference type="Proteomes" id="UP000229498"/>
    </source>
</evidence>
<dbReference type="InterPro" id="IPR054542">
    <property type="entry name" value="Cys_met_metab_PP"/>
</dbReference>
<dbReference type="RefSeq" id="WP_109792849.1">
    <property type="nucleotide sequence ID" value="NZ_PHIG01000036.1"/>
</dbReference>
<dbReference type="Gene3D" id="3.90.1150.10">
    <property type="entry name" value="Aspartate Aminotransferase, domain 1"/>
    <property type="match status" value="1"/>
</dbReference>
<evidence type="ECO:0000256" key="3">
    <source>
        <dbReference type="ARBA" id="ARBA00022898"/>
    </source>
</evidence>
<dbReference type="EMBL" id="PHIG01000036">
    <property type="protein sequence ID" value="PJK29180.1"/>
    <property type="molecule type" value="Genomic_DNA"/>
</dbReference>
<evidence type="ECO:0000256" key="4">
    <source>
        <dbReference type="PIRSR" id="PIRSR001434-2"/>
    </source>
</evidence>
<evidence type="ECO:0000313" key="6">
    <source>
        <dbReference type="EMBL" id="PJK29180.1"/>
    </source>
</evidence>
<dbReference type="OrthoDB" id="9805807at2"/>
<dbReference type="Gene3D" id="3.40.640.10">
    <property type="entry name" value="Type I PLP-dependent aspartate aminotransferase-like (Major domain)"/>
    <property type="match status" value="1"/>
</dbReference>
<organism evidence="6 7">
    <name type="scientific">Minwuia thermotolerans</name>
    <dbReference type="NCBI Taxonomy" id="2056226"/>
    <lineage>
        <taxon>Bacteria</taxon>
        <taxon>Pseudomonadati</taxon>
        <taxon>Pseudomonadota</taxon>
        <taxon>Alphaproteobacteria</taxon>
        <taxon>Minwuiales</taxon>
        <taxon>Minwuiaceae</taxon>
        <taxon>Minwuia</taxon>
    </lineage>
</organism>
<dbReference type="Proteomes" id="UP000229498">
    <property type="component" value="Unassembled WGS sequence"/>
</dbReference>
<keyword evidence="7" id="KW-1185">Reference proteome</keyword>
<proteinExistence type="inferred from homology"/>
<dbReference type="FunFam" id="3.90.1150.10:FF:000008">
    <property type="entry name" value="Cystathionine gamma-synthase"/>
    <property type="match status" value="1"/>
</dbReference>
<evidence type="ECO:0000256" key="1">
    <source>
        <dbReference type="ARBA" id="ARBA00001933"/>
    </source>
</evidence>
<keyword evidence="3 4" id="KW-0663">Pyridoxal phosphate</keyword>
<dbReference type="GO" id="GO:0004123">
    <property type="term" value="F:cystathionine gamma-lyase activity"/>
    <property type="evidence" value="ECO:0007669"/>
    <property type="project" value="TreeGrafter"/>
</dbReference>
<dbReference type="InterPro" id="IPR015422">
    <property type="entry name" value="PyrdxlP-dep_Trfase_small"/>
</dbReference>
<dbReference type="GO" id="GO:0005737">
    <property type="term" value="C:cytoplasm"/>
    <property type="evidence" value="ECO:0007669"/>
    <property type="project" value="TreeGrafter"/>
</dbReference>
<gene>
    <name evidence="6" type="ORF">CVT23_13430</name>
</gene>
<dbReference type="PANTHER" id="PTHR11808:SF15">
    <property type="entry name" value="CYSTATHIONINE GAMMA-LYASE"/>
    <property type="match status" value="1"/>
</dbReference>
<dbReference type="PIRSF" id="PIRSF001434">
    <property type="entry name" value="CGS"/>
    <property type="match status" value="1"/>
</dbReference>
<dbReference type="SUPFAM" id="SSF53383">
    <property type="entry name" value="PLP-dependent transferases"/>
    <property type="match status" value="1"/>
</dbReference>
<accession>A0A2M9G0D8</accession>
<dbReference type="GO" id="GO:0003962">
    <property type="term" value="F:cystathionine gamma-synthase activity"/>
    <property type="evidence" value="ECO:0007669"/>
    <property type="project" value="TreeGrafter"/>
</dbReference>
<comment type="similarity">
    <text evidence="2 5">Belongs to the trans-sulfuration enzymes family.</text>
</comment>